<name>A0AAD4SE06_9MAGN</name>
<sequence>MEQTGTWLFPAIHGNDSLTKSKNWYVLYSAFVLGSVFDLDFCSELVLKVIGQAFAAIAYSKRDNSGNSKEFRS</sequence>
<dbReference type="AlphaFoldDB" id="A0AAD4SE06"/>
<organism evidence="1 2">
    <name type="scientific">Papaver atlanticum</name>
    <dbReference type="NCBI Taxonomy" id="357466"/>
    <lineage>
        <taxon>Eukaryota</taxon>
        <taxon>Viridiplantae</taxon>
        <taxon>Streptophyta</taxon>
        <taxon>Embryophyta</taxon>
        <taxon>Tracheophyta</taxon>
        <taxon>Spermatophyta</taxon>
        <taxon>Magnoliopsida</taxon>
        <taxon>Ranunculales</taxon>
        <taxon>Papaveraceae</taxon>
        <taxon>Papaveroideae</taxon>
        <taxon>Papaver</taxon>
    </lineage>
</organism>
<protein>
    <submittedName>
        <fullName evidence="1">Uncharacterized protein</fullName>
    </submittedName>
</protein>
<evidence type="ECO:0000313" key="1">
    <source>
        <dbReference type="EMBL" id="KAI3903367.1"/>
    </source>
</evidence>
<evidence type="ECO:0000313" key="2">
    <source>
        <dbReference type="Proteomes" id="UP001202328"/>
    </source>
</evidence>
<reference evidence="1" key="1">
    <citation type="submission" date="2022-04" db="EMBL/GenBank/DDBJ databases">
        <title>A functionally conserved STORR gene fusion in Papaver species that diverged 16.8 million years ago.</title>
        <authorList>
            <person name="Catania T."/>
        </authorList>
    </citation>
    <scope>NUCLEOTIDE SEQUENCE</scope>
    <source>
        <strain evidence="1">S-188037</strain>
    </source>
</reference>
<keyword evidence="2" id="KW-1185">Reference proteome</keyword>
<proteinExistence type="predicted"/>
<dbReference type="EMBL" id="JAJJMB010011222">
    <property type="protein sequence ID" value="KAI3903367.1"/>
    <property type="molecule type" value="Genomic_DNA"/>
</dbReference>
<gene>
    <name evidence="1" type="ORF">MKW98_032021</name>
</gene>
<comment type="caution">
    <text evidence="1">The sequence shown here is derived from an EMBL/GenBank/DDBJ whole genome shotgun (WGS) entry which is preliminary data.</text>
</comment>
<dbReference type="Proteomes" id="UP001202328">
    <property type="component" value="Unassembled WGS sequence"/>
</dbReference>
<accession>A0AAD4SE06</accession>